<keyword evidence="2" id="KW-1185">Reference proteome</keyword>
<dbReference type="EMBL" id="JACJPY010000006">
    <property type="protein sequence ID" value="MBD2149190.1"/>
    <property type="molecule type" value="Genomic_DNA"/>
</dbReference>
<protein>
    <submittedName>
        <fullName evidence="1">Uncharacterized protein</fullName>
    </submittedName>
</protein>
<gene>
    <name evidence="1" type="ORF">H6F44_03475</name>
</gene>
<dbReference type="RefSeq" id="WP_190349529.1">
    <property type="nucleotide sequence ID" value="NZ_JACJPY010000006.1"/>
</dbReference>
<sequence length="94" mass="10753">MTLTLDLPPNLESSLFQAANQQSLTVEEFVIQMLTSAFMQKERQKKAVSLLESWLSDADIEEQKTTGAYLIEALDQDRLSDRLLFPDEMKGKSW</sequence>
<reference evidence="1" key="2">
    <citation type="submission" date="2020-08" db="EMBL/GenBank/DDBJ databases">
        <authorList>
            <person name="Chen M."/>
            <person name="Teng W."/>
            <person name="Zhao L."/>
            <person name="Hu C."/>
            <person name="Zhou Y."/>
            <person name="Han B."/>
            <person name="Song L."/>
            <person name="Shu W."/>
        </authorList>
    </citation>
    <scope>NUCLEOTIDE SEQUENCE</scope>
    <source>
        <strain evidence="1">FACHB-1277</strain>
    </source>
</reference>
<comment type="caution">
    <text evidence="1">The sequence shown here is derived from an EMBL/GenBank/DDBJ whole genome shotgun (WGS) entry which is preliminary data.</text>
</comment>
<evidence type="ECO:0000313" key="2">
    <source>
        <dbReference type="Proteomes" id="UP000631421"/>
    </source>
</evidence>
<organism evidence="1 2">
    <name type="scientific">Pseudanabaena cinerea FACHB-1277</name>
    <dbReference type="NCBI Taxonomy" id="2949581"/>
    <lineage>
        <taxon>Bacteria</taxon>
        <taxon>Bacillati</taxon>
        <taxon>Cyanobacteriota</taxon>
        <taxon>Cyanophyceae</taxon>
        <taxon>Pseudanabaenales</taxon>
        <taxon>Pseudanabaenaceae</taxon>
        <taxon>Pseudanabaena</taxon>
        <taxon>Pseudanabaena cinerea</taxon>
    </lineage>
</organism>
<evidence type="ECO:0000313" key="1">
    <source>
        <dbReference type="EMBL" id="MBD2149190.1"/>
    </source>
</evidence>
<accession>A0A926UQ72</accession>
<dbReference type="Proteomes" id="UP000631421">
    <property type="component" value="Unassembled WGS sequence"/>
</dbReference>
<dbReference type="AlphaFoldDB" id="A0A926UQ72"/>
<reference evidence="1" key="1">
    <citation type="journal article" date="2015" name="ISME J.">
        <title>Draft Genome Sequence of Streptomyces incarnatus NRRL8089, which Produces the Nucleoside Antibiotic Sinefungin.</title>
        <authorList>
            <person name="Oshima K."/>
            <person name="Hattori M."/>
            <person name="Shimizu H."/>
            <person name="Fukuda K."/>
            <person name="Nemoto M."/>
            <person name="Inagaki K."/>
            <person name="Tamura T."/>
        </authorList>
    </citation>
    <scope>NUCLEOTIDE SEQUENCE</scope>
    <source>
        <strain evidence="1">FACHB-1277</strain>
    </source>
</reference>
<name>A0A926UQ72_9CYAN</name>
<proteinExistence type="predicted"/>